<reference evidence="1 2" key="1">
    <citation type="submission" date="2016-11" db="EMBL/GenBank/DDBJ databases">
        <title>Trade-off between light-utilization and light-protection in marine flavobacteria.</title>
        <authorList>
            <person name="Kumagai Y."/>
        </authorList>
    </citation>
    <scope>NUCLEOTIDE SEQUENCE [LARGE SCALE GENOMIC DNA]</scope>
    <source>
        <strain evidence="1 2">NBRC 107741</strain>
    </source>
</reference>
<gene>
    <name evidence="1" type="ORF">BST85_07455</name>
</gene>
<dbReference type="InterPro" id="IPR052022">
    <property type="entry name" value="26kDa_periplasmic_antigen"/>
</dbReference>
<keyword evidence="2" id="KW-1185">Reference proteome</keyword>
<evidence type="ECO:0000313" key="1">
    <source>
        <dbReference type="EMBL" id="PQB04748.1"/>
    </source>
</evidence>
<dbReference type="PANTHER" id="PTHR34387">
    <property type="entry name" value="SLR1258 PROTEIN"/>
    <property type="match status" value="1"/>
</dbReference>
<comment type="caution">
    <text evidence="1">The sequence shown here is derived from an EMBL/GenBank/DDBJ whole genome shotgun (WGS) entry which is preliminary data.</text>
</comment>
<dbReference type="Gene3D" id="3.30.70.2970">
    <property type="entry name" value="Protein of unknown function (DUF541), domain 2"/>
    <property type="match status" value="1"/>
</dbReference>
<dbReference type="GO" id="GO:0006974">
    <property type="term" value="P:DNA damage response"/>
    <property type="evidence" value="ECO:0007669"/>
    <property type="project" value="TreeGrafter"/>
</dbReference>
<dbReference type="AlphaFoldDB" id="A0A2S7KQ85"/>
<accession>A0A2S7KQ85</accession>
<dbReference type="OrthoDB" id="9785289at2"/>
<dbReference type="Proteomes" id="UP000239800">
    <property type="component" value="Unassembled WGS sequence"/>
</dbReference>
<evidence type="ECO:0000313" key="2">
    <source>
        <dbReference type="Proteomes" id="UP000239800"/>
    </source>
</evidence>
<protein>
    <submittedName>
        <fullName evidence="1">SIMPL domain-containing protein</fullName>
    </submittedName>
</protein>
<proteinExistence type="predicted"/>
<name>A0A2S7KQ85_9FLAO</name>
<dbReference type="InterPro" id="IPR007497">
    <property type="entry name" value="SIMPL/DUF541"/>
</dbReference>
<dbReference type="Pfam" id="PF04402">
    <property type="entry name" value="SIMPL"/>
    <property type="match status" value="1"/>
</dbReference>
<organism evidence="1 2">
    <name type="scientific">Aureitalea marina</name>
    <dbReference type="NCBI Taxonomy" id="930804"/>
    <lineage>
        <taxon>Bacteria</taxon>
        <taxon>Pseudomonadati</taxon>
        <taxon>Bacteroidota</taxon>
        <taxon>Flavobacteriia</taxon>
        <taxon>Flavobacteriales</taxon>
        <taxon>Flavobacteriaceae</taxon>
        <taxon>Aureitalea</taxon>
    </lineage>
</organism>
<dbReference type="EMBL" id="MQUB01000001">
    <property type="protein sequence ID" value="PQB04748.1"/>
    <property type="molecule type" value="Genomic_DNA"/>
</dbReference>
<dbReference type="PIRSF" id="PIRSF029033">
    <property type="entry name" value="UCP029033"/>
    <property type="match status" value="1"/>
</dbReference>
<dbReference type="RefSeq" id="WP_104812675.1">
    <property type="nucleotide sequence ID" value="NZ_MQUB01000001.1"/>
</dbReference>
<dbReference type="PANTHER" id="PTHR34387:SF2">
    <property type="entry name" value="SLR1258 PROTEIN"/>
    <property type="match status" value="1"/>
</dbReference>
<sequence length="243" mass="26941">MKTIISTIIFSIAIISGAYLLGSSYVDRSRPEGNISVTGLGETNFSSDLIVWQGSFSVDNMNMQQAYGQLKDHQALIEQYLISKGVSASEIVFNAVSTNRMTRQKYSSSGDYMGEEFSGYRLSQTVQIESGAVERIESISREVTELLNQGVQFYSQAPRYYYTKLADLKIELISKASEDARIRAERMAEQSGSDLGELQTSRMGVFQITGQNADEDYSWGGTFNTSAKHKTASITVKSVFKVD</sequence>
<dbReference type="InterPro" id="IPR016907">
    <property type="entry name" value="UCP029033"/>
</dbReference>